<proteinExistence type="predicted"/>
<dbReference type="PANTHER" id="PTHR31704:SF48">
    <property type="entry name" value="L10-INTERACTING MYB DOMAIN-CONTAINING PROTEIN-LIKE"/>
    <property type="match status" value="1"/>
</dbReference>
<dbReference type="EMBL" id="CAMAPF010000100">
    <property type="protein sequence ID" value="CAH9098631.1"/>
    <property type="molecule type" value="Genomic_DNA"/>
</dbReference>
<evidence type="ECO:0000313" key="4">
    <source>
        <dbReference type="Proteomes" id="UP001152523"/>
    </source>
</evidence>
<evidence type="ECO:0000313" key="3">
    <source>
        <dbReference type="EMBL" id="CAH9098635.1"/>
    </source>
</evidence>
<feature type="compositionally biased region" description="Basic residues" evidence="1">
    <location>
        <begin position="191"/>
        <end position="200"/>
    </location>
</feature>
<reference evidence="3" key="1">
    <citation type="submission" date="2022-07" db="EMBL/GenBank/DDBJ databases">
        <authorList>
            <person name="Macas J."/>
            <person name="Novak P."/>
            <person name="Neumann P."/>
        </authorList>
    </citation>
    <scope>NUCLEOTIDE SEQUENCE</scope>
</reference>
<evidence type="ECO:0000259" key="2">
    <source>
        <dbReference type="Pfam" id="PF12776"/>
    </source>
</evidence>
<dbReference type="EMBL" id="CAMAPF010000100">
    <property type="protein sequence ID" value="CAH9098635.1"/>
    <property type="molecule type" value="Genomic_DNA"/>
</dbReference>
<dbReference type="Pfam" id="PF12776">
    <property type="entry name" value="Myb_DNA-bind_3"/>
    <property type="match status" value="1"/>
</dbReference>
<name>A0AAV0DDY4_9ASTE</name>
<feature type="compositionally biased region" description="Polar residues" evidence="1">
    <location>
        <begin position="178"/>
        <end position="187"/>
    </location>
</feature>
<feature type="domain" description="Myb/SANT-like" evidence="2">
    <location>
        <begin position="23"/>
        <end position="109"/>
    </location>
</feature>
<comment type="caution">
    <text evidence="3">The sequence shown here is derived from an EMBL/GenBank/DDBJ whole genome shotgun (WGS) entry which is preliminary data.</text>
</comment>
<protein>
    <recommendedName>
        <fullName evidence="2">Myb/SANT-like domain-containing protein</fullName>
    </recommendedName>
</protein>
<dbReference type="InterPro" id="IPR024752">
    <property type="entry name" value="Myb/SANT-like_dom"/>
</dbReference>
<accession>A0AAV0DDY4</accession>
<organism evidence="3 4">
    <name type="scientific">Cuscuta epithymum</name>
    <dbReference type="NCBI Taxonomy" id="186058"/>
    <lineage>
        <taxon>Eukaryota</taxon>
        <taxon>Viridiplantae</taxon>
        <taxon>Streptophyta</taxon>
        <taxon>Embryophyta</taxon>
        <taxon>Tracheophyta</taxon>
        <taxon>Spermatophyta</taxon>
        <taxon>Magnoliopsida</taxon>
        <taxon>eudicotyledons</taxon>
        <taxon>Gunneridae</taxon>
        <taxon>Pentapetalae</taxon>
        <taxon>asterids</taxon>
        <taxon>lamiids</taxon>
        <taxon>Solanales</taxon>
        <taxon>Convolvulaceae</taxon>
        <taxon>Cuscuteae</taxon>
        <taxon>Cuscuta</taxon>
        <taxon>Cuscuta subgen. Cuscuta</taxon>
    </lineage>
</organism>
<sequence length="295" mass="33200">MEHAGESEKQKKSRISWKNINVVKTFLETCIHEISVNGREGSSLKALSWKKVAEVLKGTHNFSVDRKQMKNHYDYLKGKYGAWLLLKNKTGNVYDPSTNTFNLTPEEWEIEIKKNKYIETLRTTSLPFPELCAQLFDGSVATGVDSWGPTSVEPIPHGHTSSDGPIVVEEEVEFQGAQAMSTSTGQCSSHKQSKKLKSKGKQANSAIDEEFLNVIRLVASKHGKPEAPSKPEPPTFDDCMNKLKMLGWEEDDPFYGVALAIFCDPNDLYREAWMKIDANLLPNWVKMIGKKLGFM</sequence>
<evidence type="ECO:0000256" key="1">
    <source>
        <dbReference type="SAM" id="MobiDB-lite"/>
    </source>
</evidence>
<keyword evidence="4" id="KW-1185">Reference proteome</keyword>
<dbReference type="Proteomes" id="UP001152523">
    <property type="component" value="Unassembled WGS sequence"/>
</dbReference>
<feature type="region of interest" description="Disordered" evidence="1">
    <location>
        <begin position="178"/>
        <end position="202"/>
    </location>
</feature>
<gene>
    <name evidence="3" type="ORF">CEPIT_LOCUS14500</name>
</gene>
<dbReference type="AlphaFoldDB" id="A0AAV0DDY4"/>
<dbReference type="PANTHER" id="PTHR31704">
    <property type="entry name" value="MYB/SANT-LIKE DNA-BINDING DOMAIN PROTEIN-RELATED"/>
    <property type="match status" value="1"/>
</dbReference>